<accession>A0AAD4Y7G8</accession>
<organism evidence="5 6">
    <name type="scientific">Ovis ammon polii</name>
    <dbReference type="NCBI Taxonomy" id="230172"/>
    <lineage>
        <taxon>Eukaryota</taxon>
        <taxon>Metazoa</taxon>
        <taxon>Chordata</taxon>
        <taxon>Craniata</taxon>
        <taxon>Vertebrata</taxon>
        <taxon>Euteleostomi</taxon>
        <taxon>Mammalia</taxon>
        <taxon>Eutheria</taxon>
        <taxon>Laurasiatheria</taxon>
        <taxon>Artiodactyla</taxon>
        <taxon>Ruminantia</taxon>
        <taxon>Pecora</taxon>
        <taxon>Bovidae</taxon>
        <taxon>Caprinae</taxon>
        <taxon>Ovis</taxon>
    </lineage>
</organism>
<evidence type="ECO:0000256" key="2">
    <source>
        <dbReference type="PROSITE-ProRule" id="PRU00447"/>
    </source>
</evidence>
<feature type="domain" description="CIDE-N" evidence="4">
    <location>
        <begin position="1"/>
        <end position="44"/>
    </location>
</feature>
<feature type="compositionally biased region" description="Basic and acidic residues" evidence="3">
    <location>
        <begin position="57"/>
        <end position="67"/>
    </location>
</feature>
<comment type="caution">
    <text evidence="5">The sequence shown here is derived from an EMBL/GenBank/DDBJ whole genome shotgun (WGS) entry which is preliminary data.</text>
</comment>
<evidence type="ECO:0000256" key="3">
    <source>
        <dbReference type="SAM" id="MobiDB-lite"/>
    </source>
</evidence>
<dbReference type="GO" id="GO:0006915">
    <property type="term" value="P:apoptotic process"/>
    <property type="evidence" value="ECO:0007669"/>
    <property type="project" value="UniProtKB-UniRule"/>
</dbReference>
<evidence type="ECO:0000256" key="1">
    <source>
        <dbReference type="ARBA" id="ARBA00022703"/>
    </source>
</evidence>
<gene>
    <name evidence="5" type="ORF">MG293_012071</name>
</gene>
<proteinExistence type="predicted"/>
<protein>
    <recommendedName>
        <fullName evidence="4">CIDE-N domain-containing protein</fullName>
    </recommendedName>
</protein>
<feature type="compositionally biased region" description="Low complexity" evidence="3">
    <location>
        <begin position="161"/>
        <end position="174"/>
    </location>
</feature>
<keyword evidence="6" id="KW-1185">Reference proteome</keyword>
<dbReference type="PROSITE" id="PS51135">
    <property type="entry name" value="CIDE_N"/>
    <property type="match status" value="1"/>
</dbReference>
<feature type="compositionally biased region" description="Basic and acidic residues" evidence="3">
    <location>
        <begin position="122"/>
        <end position="147"/>
    </location>
</feature>
<sequence>MSSRDPITPVLAEDGARADGGDYFLCLPANAKFVASAWNQWGTHNSDGGTAWITQESLDRDETDRGGRVGVGERGQAADGKPVSSFTLLPEEELQMLLDVPSELVQDLGQSRVTVQQLQNATRDRREEARQSRRLLERSHRALEKDSGFLSKQQESRADLGTRGTLLTRALETAPPKLPLQARSSWR</sequence>
<dbReference type="Pfam" id="PF09033">
    <property type="entry name" value="DFF-C"/>
    <property type="match status" value="1"/>
</dbReference>
<dbReference type="Gene3D" id="1.10.1490.10">
    <property type="entry name" value="C-terminal domain of DFF45/ICAD (DFF-C domain)"/>
    <property type="match status" value="1"/>
</dbReference>
<dbReference type="EMBL" id="JAKZEL010000014">
    <property type="protein sequence ID" value="KAI4537208.1"/>
    <property type="molecule type" value="Genomic_DNA"/>
</dbReference>
<feature type="region of interest" description="Disordered" evidence="3">
    <location>
        <begin position="117"/>
        <end position="187"/>
    </location>
</feature>
<dbReference type="SUPFAM" id="SSF54277">
    <property type="entry name" value="CAD &amp; PB1 domains"/>
    <property type="match status" value="1"/>
</dbReference>
<evidence type="ECO:0000313" key="6">
    <source>
        <dbReference type="Proteomes" id="UP001214576"/>
    </source>
</evidence>
<reference evidence="5" key="1">
    <citation type="submission" date="2022-03" db="EMBL/GenBank/DDBJ databases">
        <title>Genomic analyses of argali, domestic sheep and their hybrids provide insights into chromosomal evolution, heterosis and genetic basis of agronomic traits.</title>
        <authorList>
            <person name="Li M."/>
        </authorList>
    </citation>
    <scope>NUCLEOTIDE SEQUENCE</scope>
    <source>
        <strain evidence="5">CAU-MHL-2022a</strain>
        <tissue evidence="5">Skin</tissue>
    </source>
</reference>
<evidence type="ECO:0000259" key="4">
    <source>
        <dbReference type="PROSITE" id="PS51135"/>
    </source>
</evidence>
<name>A0AAD4Y7G8_OVIAM</name>
<keyword evidence="1 2" id="KW-0053">Apoptosis</keyword>
<evidence type="ECO:0000313" key="5">
    <source>
        <dbReference type="EMBL" id="KAI4537208.1"/>
    </source>
</evidence>
<dbReference type="InterPro" id="IPR015121">
    <property type="entry name" value="DNA_fragmentation_mid_dom"/>
</dbReference>
<dbReference type="Gene3D" id="3.10.20.10">
    <property type="match status" value="1"/>
</dbReference>
<feature type="region of interest" description="Disordered" evidence="3">
    <location>
        <begin position="56"/>
        <end position="82"/>
    </location>
</feature>
<dbReference type="AlphaFoldDB" id="A0AAD4Y7G8"/>
<dbReference type="Proteomes" id="UP001214576">
    <property type="component" value="Unassembled WGS sequence"/>
</dbReference>
<dbReference type="InterPro" id="IPR003508">
    <property type="entry name" value="CIDE-N_dom"/>
</dbReference>